<dbReference type="PANTHER" id="PTHR43066">
    <property type="entry name" value="RHOMBOID-RELATED PROTEIN"/>
    <property type="match status" value="1"/>
</dbReference>
<evidence type="ECO:0000313" key="9">
    <source>
        <dbReference type="EMBL" id="SFC01503.1"/>
    </source>
</evidence>
<feature type="transmembrane region" description="Helical" evidence="7">
    <location>
        <begin position="39"/>
        <end position="66"/>
    </location>
</feature>
<dbReference type="RefSeq" id="WP_090129985.1">
    <property type="nucleotide sequence ID" value="NZ_FOLY01000001.1"/>
</dbReference>
<protein>
    <submittedName>
        <fullName evidence="9">Membrane associated serine protease, rhomboid family</fullName>
    </submittedName>
</protein>
<accession>A0A1I1FWT0</accession>
<dbReference type="GO" id="GO:0004252">
    <property type="term" value="F:serine-type endopeptidase activity"/>
    <property type="evidence" value="ECO:0007669"/>
    <property type="project" value="InterPro"/>
</dbReference>
<keyword evidence="6 7" id="KW-0472">Membrane</keyword>
<dbReference type="EMBL" id="FOLY01000001">
    <property type="protein sequence ID" value="SFC01503.1"/>
    <property type="molecule type" value="Genomic_DNA"/>
</dbReference>
<evidence type="ECO:0000256" key="4">
    <source>
        <dbReference type="ARBA" id="ARBA00022692"/>
    </source>
</evidence>
<keyword evidence="2" id="KW-1003">Cell membrane</keyword>
<feature type="transmembrane region" description="Helical" evidence="7">
    <location>
        <begin position="108"/>
        <end position="126"/>
    </location>
</feature>
<dbReference type="InterPro" id="IPR035952">
    <property type="entry name" value="Rhomboid-like_sf"/>
</dbReference>
<gene>
    <name evidence="9" type="ORF">SAMN05421848_0226</name>
</gene>
<dbReference type="GO" id="GO:0006508">
    <property type="term" value="P:proteolysis"/>
    <property type="evidence" value="ECO:0007669"/>
    <property type="project" value="UniProtKB-KW"/>
</dbReference>
<feature type="transmembrane region" description="Helical" evidence="7">
    <location>
        <begin position="168"/>
        <end position="187"/>
    </location>
</feature>
<dbReference type="OrthoDB" id="9813074at2"/>
<evidence type="ECO:0000256" key="1">
    <source>
        <dbReference type="ARBA" id="ARBA00004141"/>
    </source>
</evidence>
<feature type="transmembrane region" description="Helical" evidence="7">
    <location>
        <begin position="73"/>
        <end position="96"/>
    </location>
</feature>
<evidence type="ECO:0000256" key="2">
    <source>
        <dbReference type="ARBA" id="ARBA00022475"/>
    </source>
</evidence>
<dbReference type="Pfam" id="PF01694">
    <property type="entry name" value="Rhomboid"/>
    <property type="match status" value="1"/>
</dbReference>
<evidence type="ECO:0000256" key="5">
    <source>
        <dbReference type="ARBA" id="ARBA00022989"/>
    </source>
</evidence>
<evidence type="ECO:0000259" key="8">
    <source>
        <dbReference type="Pfam" id="PF01694"/>
    </source>
</evidence>
<dbReference type="Proteomes" id="UP000199046">
    <property type="component" value="Unassembled WGS sequence"/>
</dbReference>
<evidence type="ECO:0000256" key="3">
    <source>
        <dbReference type="ARBA" id="ARBA00022519"/>
    </source>
</evidence>
<dbReference type="Gene3D" id="1.20.1540.10">
    <property type="entry name" value="Rhomboid-like"/>
    <property type="match status" value="1"/>
</dbReference>
<dbReference type="AlphaFoldDB" id="A0A1I1FWT0"/>
<evidence type="ECO:0000256" key="7">
    <source>
        <dbReference type="SAM" id="Phobius"/>
    </source>
</evidence>
<proteinExistence type="predicted"/>
<feature type="transmembrane region" description="Helical" evidence="7">
    <location>
        <begin position="133"/>
        <end position="156"/>
    </location>
</feature>
<dbReference type="InterPro" id="IPR022764">
    <property type="entry name" value="Peptidase_S54_rhomboid_dom"/>
</dbReference>
<comment type="subcellular location">
    <subcellularLocation>
        <location evidence="1">Membrane</location>
        <topology evidence="1">Multi-pass membrane protein</topology>
    </subcellularLocation>
</comment>
<keyword evidence="10" id="KW-1185">Reference proteome</keyword>
<dbReference type="SUPFAM" id="SSF144091">
    <property type="entry name" value="Rhomboid-like"/>
    <property type="match status" value="1"/>
</dbReference>
<keyword evidence="9" id="KW-0645">Protease</keyword>
<keyword evidence="4 7" id="KW-0812">Transmembrane</keyword>
<keyword evidence="5 7" id="KW-1133">Transmembrane helix</keyword>
<evidence type="ECO:0000256" key="6">
    <source>
        <dbReference type="ARBA" id="ARBA00023136"/>
    </source>
</evidence>
<name>A0A1I1FWT0_9GAMM</name>
<evidence type="ECO:0000313" key="10">
    <source>
        <dbReference type="Proteomes" id="UP000199046"/>
    </source>
</evidence>
<keyword evidence="3" id="KW-0997">Cell inner membrane</keyword>
<feature type="domain" description="Peptidase S54 rhomboid" evidence="8">
    <location>
        <begin position="37"/>
        <end position="183"/>
    </location>
</feature>
<keyword evidence="9" id="KW-0378">Hydrolase</keyword>
<dbReference type="STRING" id="402385.SAMN05421848_0226"/>
<sequence length="198" mass="21749">MTLTLLLIAVTCAVSLPCFNNHRLIEKLLFWPPAVARGQVYRFVTHGFVHANGAHLFFNMFTLFFFGRAIERFFVSYIGAAGFIAFYLGGIVAAIIPSYLAHRNDPNYRSLGASGAVSAVLFAFILAAPWTTLYVLVIPVPAIVFAIVYTAWSIYAGRRGGDNVNHSAHLWGAAYGVVFALLMEPALGPRFLEQIVAF</sequence>
<reference evidence="10" key="1">
    <citation type="submission" date="2016-10" db="EMBL/GenBank/DDBJ databases">
        <authorList>
            <person name="Varghese N."/>
            <person name="Submissions S."/>
        </authorList>
    </citation>
    <scope>NUCLEOTIDE SEQUENCE [LARGE SCALE GENOMIC DNA]</scope>
    <source>
        <strain evidence="10">DSM 23439</strain>
    </source>
</reference>
<dbReference type="GO" id="GO:0016020">
    <property type="term" value="C:membrane"/>
    <property type="evidence" value="ECO:0007669"/>
    <property type="project" value="UniProtKB-SubCell"/>
</dbReference>
<organism evidence="9 10">
    <name type="scientific">Kushneria avicenniae</name>
    <dbReference type="NCBI Taxonomy" id="402385"/>
    <lineage>
        <taxon>Bacteria</taxon>
        <taxon>Pseudomonadati</taxon>
        <taxon>Pseudomonadota</taxon>
        <taxon>Gammaproteobacteria</taxon>
        <taxon>Oceanospirillales</taxon>
        <taxon>Halomonadaceae</taxon>
        <taxon>Kushneria</taxon>
    </lineage>
</organism>
<dbReference type="PANTHER" id="PTHR43066:SF26">
    <property type="entry name" value="RHOMBOID PROTEASE GLPG"/>
    <property type="match status" value="1"/>
</dbReference>